<evidence type="ECO:0000313" key="3">
    <source>
        <dbReference type="Proteomes" id="UP000185860"/>
    </source>
</evidence>
<dbReference type="AlphaFoldDB" id="A0A1U7I7V2"/>
<organism evidence="2 3">
    <name type="scientific">[Phormidium ambiguum] IAM M-71</name>
    <dbReference type="NCBI Taxonomy" id="454136"/>
    <lineage>
        <taxon>Bacteria</taxon>
        <taxon>Bacillati</taxon>
        <taxon>Cyanobacteriota</taxon>
        <taxon>Cyanophyceae</taxon>
        <taxon>Oscillatoriophycideae</taxon>
        <taxon>Aerosakkonematales</taxon>
        <taxon>Aerosakkonemataceae</taxon>
        <taxon>Floridanema</taxon>
    </lineage>
</organism>
<dbReference type="RefSeq" id="WP_073596399.1">
    <property type="nucleotide sequence ID" value="NZ_MRCE01000039.1"/>
</dbReference>
<dbReference type="Proteomes" id="UP000185860">
    <property type="component" value="Unassembled WGS sequence"/>
</dbReference>
<dbReference type="Pfam" id="PF05565">
    <property type="entry name" value="Sipho_Gp157"/>
    <property type="match status" value="1"/>
</dbReference>
<accession>A0A1U7I7V2</accession>
<keyword evidence="1" id="KW-0175">Coiled coil</keyword>
<evidence type="ECO:0000313" key="2">
    <source>
        <dbReference type="EMBL" id="OKH32440.1"/>
    </source>
</evidence>
<dbReference type="EMBL" id="MRCE01000039">
    <property type="protein sequence ID" value="OKH32440.1"/>
    <property type="molecule type" value="Genomic_DNA"/>
</dbReference>
<feature type="coiled-coil region" evidence="1">
    <location>
        <begin position="48"/>
        <end position="86"/>
    </location>
</feature>
<comment type="caution">
    <text evidence="2">The sequence shown here is derived from an EMBL/GenBank/DDBJ whole genome shotgun (WGS) entry which is preliminary data.</text>
</comment>
<dbReference type="OrthoDB" id="560173at2"/>
<gene>
    <name evidence="2" type="ORF">NIES2119_26020</name>
</gene>
<evidence type="ECO:0000256" key="1">
    <source>
        <dbReference type="SAM" id="Coils"/>
    </source>
</evidence>
<reference evidence="2 3" key="1">
    <citation type="submission" date="2016-11" db="EMBL/GenBank/DDBJ databases">
        <title>Draft Genome Sequences of Nine Cyanobacterial Strains from Diverse Habitats.</title>
        <authorList>
            <person name="Zhu T."/>
            <person name="Hou S."/>
            <person name="Lu X."/>
            <person name="Hess W.R."/>
        </authorList>
    </citation>
    <scope>NUCLEOTIDE SEQUENCE [LARGE SCALE GENOMIC DNA]</scope>
    <source>
        <strain evidence="2 3">IAM M-71</strain>
    </source>
</reference>
<dbReference type="InterPro" id="IPR008840">
    <property type="entry name" value="Sipho_Gp157"/>
</dbReference>
<name>A0A1U7I7V2_9CYAN</name>
<sequence>MESKTPPNSSEQRRTLFSISDDINELTRLLDDIEDDDLESEQLITSWLENLGEERDRKLDNYAALISELEAKAEVRKKEAQRLAKLATSDEKKATMLKERLKWFFEINKLKTLETARYKLSLTRSGGKQPLILNETIPPAELPEKFQKIHVEPDKTAIRAALEAGEELDFARLGDRTSNMRIR</sequence>
<protein>
    <recommendedName>
        <fullName evidence="4">Siphovirus Gp157 family protein</fullName>
    </recommendedName>
</protein>
<evidence type="ECO:0008006" key="4">
    <source>
        <dbReference type="Google" id="ProtNLM"/>
    </source>
</evidence>
<proteinExistence type="predicted"/>